<feature type="domain" description="Solute-binding protein family 5" evidence="1">
    <location>
        <begin position="105"/>
        <end position="446"/>
    </location>
</feature>
<dbReference type="AlphaFoldDB" id="A0A3M0GC21"/>
<organism evidence="2 3">
    <name type="scientific">Tessaracoccus antarcticus</name>
    <dbReference type="NCBI Taxonomy" id="2479848"/>
    <lineage>
        <taxon>Bacteria</taxon>
        <taxon>Bacillati</taxon>
        <taxon>Actinomycetota</taxon>
        <taxon>Actinomycetes</taxon>
        <taxon>Propionibacteriales</taxon>
        <taxon>Propionibacteriaceae</taxon>
        <taxon>Tessaracoccus</taxon>
    </lineage>
</organism>
<dbReference type="SUPFAM" id="SSF53850">
    <property type="entry name" value="Periplasmic binding protein-like II"/>
    <property type="match status" value="1"/>
</dbReference>
<dbReference type="GO" id="GO:1904680">
    <property type="term" value="F:peptide transmembrane transporter activity"/>
    <property type="evidence" value="ECO:0007669"/>
    <property type="project" value="TreeGrafter"/>
</dbReference>
<accession>A0A3M0GC21</accession>
<dbReference type="EMBL" id="REFW01000002">
    <property type="protein sequence ID" value="RMB60152.1"/>
    <property type="molecule type" value="Genomic_DNA"/>
</dbReference>
<dbReference type="GO" id="GO:0042597">
    <property type="term" value="C:periplasmic space"/>
    <property type="evidence" value="ECO:0007669"/>
    <property type="project" value="UniProtKB-ARBA"/>
</dbReference>
<comment type="caution">
    <text evidence="2">The sequence shown here is derived from an EMBL/GenBank/DDBJ whole genome shotgun (WGS) entry which is preliminary data.</text>
</comment>
<dbReference type="GO" id="GO:0015833">
    <property type="term" value="P:peptide transport"/>
    <property type="evidence" value="ECO:0007669"/>
    <property type="project" value="TreeGrafter"/>
</dbReference>
<evidence type="ECO:0000313" key="2">
    <source>
        <dbReference type="EMBL" id="RMB60152.1"/>
    </source>
</evidence>
<dbReference type="PIRSF" id="PIRSF002741">
    <property type="entry name" value="MppA"/>
    <property type="match status" value="1"/>
</dbReference>
<dbReference type="Proteomes" id="UP000275256">
    <property type="component" value="Unassembled WGS sequence"/>
</dbReference>
<evidence type="ECO:0000259" key="1">
    <source>
        <dbReference type="Pfam" id="PF00496"/>
    </source>
</evidence>
<dbReference type="Gene3D" id="3.40.190.10">
    <property type="entry name" value="Periplasmic binding protein-like II"/>
    <property type="match status" value="1"/>
</dbReference>
<sequence>MIATPAGLIPRTFTAGSWILKGNTVHIRRILAAALAATILTATACGTDDTKTTSGDENAATQQLVLGNNGDVLSWDPGEMKEGAVIHYAEAIYDPLLRKTADSSIEGNLATEYSYNDDLTELTLKLRDDVTFSDGEKFDGAAVKVNLEARKKGAGSASEAAKVITDVAVEDPTTVKLMLSEPSPGLLSGLATYLGFMVSPKTLSQGDIETAPVGSGPYILDSSDSGVEYTFTSREDYWNREAFPFDSVVIRPYEDFTARYNALSTGQIQFMYGTSDMVPQAETDGLTVQSVPGEWQGIILQDRGGEALKALGDVRVRQAINYALDREAILKTHYSGRGQVTTQTFNPASQAWVEELNKRYPYDPEKAKQLLADAGYPDGFTLTTSYSEGFMTPLVPIVQQYLSDVGITMDLVPVNGFASGGLETLKSQPSFMLSFSTNIPAWTDVLNKLTTTALWNYFGYTDDTVTRLMKEIPLTQGDDQTALYQELNTHLVEDAWFAPIVLQDNIYLSSPDIKVTMQQAQLVPSLRFFTPAK</sequence>
<proteinExistence type="predicted"/>
<keyword evidence="3" id="KW-1185">Reference proteome</keyword>
<dbReference type="Pfam" id="PF00496">
    <property type="entry name" value="SBP_bac_5"/>
    <property type="match status" value="1"/>
</dbReference>
<protein>
    <submittedName>
        <fullName evidence="2">Peptide ABC transporter substrate-binding protein</fullName>
    </submittedName>
</protein>
<dbReference type="InterPro" id="IPR039424">
    <property type="entry name" value="SBP_5"/>
</dbReference>
<reference evidence="2 3" key="1">
    <citation type="submission" date="2018-10" db="EMBL/GenBank/DDBJ databases">
        <title>Tessaracoccus antarcticuss sp. nov., isolated from sediment.</title>
        <authorList>
            <person name="Zhou L.Y."/>
            <person name="Du Z.J."/>
        </authorList>
    </citation>
    <scope>NUCLEOTIDE SEQUENCE [LARGE SCALE GENOMIC DNA]</scope>
    <source>
        <strain evidence="2 3">JDX10</strain>
    </source>
</reference>
<evidence type="ECO:0000313" key="3">
    <source>
        <dbReference type="Proteomes" id="UP000275256"/>
    </source>
</evidence>
<dbReference type="GO" id="GO:0043190">
    <property type="term" value="C:ATP-binding cassette (ABC) transporter complex"/>
    <property type="evidence" value="ECO:0007669"/>
    <property type="project" value="InterPro"/>
</dbReference>
<dbReference type="Gene3D" id="3.10.105.10">
    <property type="entry name" value="Dipeptide-binding Protein, Domain 3"/>
    <property type="match status" value="1"/>
</dbReference>
<name>A0A3M0GC21_9ACTN</name>
<dbReference type="InterPro" id="IPR030678">
    <property type="entry name" value="Peptide/Ni-bd"/>
</dbReference>
<dbReference type="PANTHER" id="PTHR30290">
    <property type="entry name" value="PERIPLASMIC BINDING COMPONENT OF ABC TRANSPORTER"/>
    <property type="match status" value="1"/>
</dbReference>
<gene>
    <name evidence="2" type="ORF">EAX62_10710</name>
</gene>
<dbReference type="InterPro" id="IPR000914">
    <property type="entry name" value="SBP_5_dom"/>
</dbReference>